<organism evidence="1 2">
    <name type="scientific">Steinernema carpocapsae</name>
    <name type="common">Entomopathogenic nematode</name>
    <dbReference type="NCBI Taxonomy" id="34508"/>
    <lineage>
        <taxon>Eukaryota</taxon>
        <taxon>Metazoa</taxon>
        <taxon>Ecdysozoa</taxon>
        <taxon>Nematoda</taxon>
        <taxon>Chromadorea</taxon>
        <taxon>Rhabditida</taxon>
        <taxon>Tylenchina</taxon>
        <taxon>Panagrolaimomorpha</taxon>
        <taxon>Strongyloidoidea</taxon>
        <taxon>Steinernematidae</taxon>
        <taxon>Steinernema</taxon>
    </lineage>
</organism>
<proteinExistence type="predicted"/>
<reference evidence="1 2" key="1">
    <citation type="journal article" date="2015" name="Genome Biol.">
        <title>Comparative genomics of Steinernema reveals deeply conserved gene regulatory networks.</title>
        <authorList>
            <person name="Dillman A.R."/>
            <person name="Macchietto M."/>
            <person name="Porter C.F."/>
            <person name="Rogers A."/>
            <person name="Williams B."/>
            <person name="Antoshechkin I."/>
            <person name="Lee M.M."/>
            <person name="Goodwin Z."/>
            <person name="Lu X."/>
            <person name="Lewis E.E."/>
            <person name="Goodrich-Blair H."/>
            <person name="Stock S.P."/>
            <person name="Adams B.J."/>
            <person name="Sternberg P.W."/>
            <person name="Mortazavi A."/>
        </authorList>
    </citation>
    <scope>NUCLEOTIDE SEQUENCE [LARGE SCALE GENOMIC DNA]</scope>
    <source>
        <strain evidence="1 2">ALL</strain>
    </source>
</reference>
<sequence length="73" mass="8549">MSRFRGKFPKRSREVCQTLNPRIQQNCSSMLQDYGYVQEQLTNMVLRPYATESLAYMLAGLKKTLALTKRFKI</sequence>
<dbReference type="Proteomes" id="UP000298663">
    <property type="component" value="Unassembled WGS sequence"/>
</dbReference>
<keyword evidence="2" id="KW-1185">Reference proteome</keyword>
<accession>A0A4V5ZY14</accession>
<protein>
    <submittedName>
        <fullName evidence="1">Uncharacterized protein</fullName>
    </submittedName>
</protein>
<gene>
    <name evidence="1" type="ORF">L596_028945</name>
</gene>
<name>A0A4V5ZY14_STECR</name>
<evidence type="ECO:0000313" key="2">
    <source>
        <dbReference type="Proteomes" id="UP000298663"/>
    </source>
</evidence>
<evidence type="ECO:0000313" key="1">
    <source>
        <dbReference type="EMBL" id="TKR61895.1"/>
    </source>
</evidence>
<dbReference type="EMBL" id="AZBU02000011">
    <property type="protein sequence ID" value="TKR61895.1"/>
    <property type="molecule type" value="Genomic_DNA"/>
</dbReference>
<dbReference type="AlphaFoldDB" id="A0A4V5ZY14"/>
<comment type="caution">
    <text evidence="1">The sequence shown here is derived from an EMBL/GenBank/DDBJ whole genome shotgun (WGS) entry which is preliminary data.</text>
</comment>
<reference evidence="1 2" key="2">
    <citation type="journal article" date="2019" name="G3 (Bethesda)">
        <title>Hybrid Assembly of the Genome of the Entomopathogenic Nematode Steinernema carpocapsae Identifies the X-Chromosome.</title>
        <authorList>
            <person name="Serra L."/>
            <person name="Macchietto M."/>
            <person name="Macias-Munoz A."/>
            <person name="McGill C.J."/>
            <person name="Rodriguez I.M."/>
            <person name="Rodriguez B."/>
            <person name="Murad R."/>
            <person name="Mortazavi A."/>
        </authorList>
    </citation>
    <scope>NUCLEOTIDE SEQUENCE [LARGE SCALE GENOMIC DNA]</scope>
    <source>
        <strain evidence="1 2">ALL</strain>
    </source>
</reference>